<dbReference type="Proteomes" id="UP001218188">
    <property type="component" value="Unassembled WGS sequence"/>
</dbReference>
<accession>A0AAD6TEH2</accession>
<feature type="signal peptide" evidence="1">
    <location>
        <begin position="1"/>
        <end position="19"/>
    </location>
</feature>
<evidence type="ECO:0000313" key="2">
    <source>
        <dbReference type="EMBL" id="KAJ7043841.1"/>
    </source>
</evidence>
<organism evidence="2 3">
    <name type="scientific">Mycena alexandri</name>
    <dbReference type="NCBI Taxonomy" id="1745969"/>
    <lineage>
        <taxon>Eukaryota</taxon>
        <taxon>Fungi</taxon>
        <taxon>Dikarya</taxon>
        <taxon>Basidiomycota</taxon>
        <taxon>Agaricomycotina</taxon>
        <taxon>Agaricomycetes</taxon>
        <taxon>Agaricomycetidae</taxon>
        <taxon>Agaricales</taxon>
        <taxon>Marasmiineae</taxon>
        <taxon>Mycenaceae</taxon>
        <taxon>Mycena</taxon>
    </lineage>
</organism>
<protein>
    <recommendedName>
        <fullName evidence="4">Secreted protein</fullName>
    </recommendedName>
</protein>
<feature type="chain" id="PRO_5042257510" description="Secreted protein" evidence="1">
    <location>
        <begin position="20"/>
        <end position="103"/>
    </location>
</feature>
<evidence type="ECO:0000313" key="3">
    <source>
        <dbReference type="Proteomes" id="UP001218188"/>
    </source>
</evidence>
<evidence type="ECO:0000256" key="1">
    <source>
        <dbReference type="SAM" id="SignalP"/>
    </source>
</evidence>
<reference evidence="2" key="1">
    <citation type="submission" date="2023-03" db="EMBL/GenBank/DDBJ databases">
        <title>Massive genome expansion in bonnet fungi (Mycena s.s.) driven by repeated elements and novel gene families across ecological guilds.</title>
        <authorList>
            <consortium name="Lawrence Berkeley National Laboratory"/>
            <person name="Harder C.B."/>
            <person name="Miyauchi S."/>
            <person name="Viragh M."/>
            <person name="Kuo A."/>
            <person name="Thoen E."/>
            <person name="Andreopoulos B."/>
            <person name="Lu D."/>
            <person name="Skrede I."/>
            <person name="Drula E."/>
            <person name="Henrissat B."/>
            <person name="Morin E."/>
            <person name="Kohler A."/>
            <person name="Barry K."/>
            <person name="LaButti K."/>
            <person name="Morin E."/>
            <person name="Salamov A."/>
            <person name="Lipzen A."/>
            <person name="Mereny Z."/>
            <person name="Hegedus B."/>
            <person name="Baldrian P."/>
            <person name="Stursova M."/>
            <person name="Weitz H."/>
            <person name="Taylor A."/>
            <person name="Grigoriev I.V."/>
            <person name="Nagy L.G."/>
            <person name="Martin F."/>
            <person name="Kauserud H."/>
        </authorList>
    </citation>
    <scope>NUCLEOTIDE SEQUENCE</scope>
    <source>
        <strain evidence="2">CBHHK200</strain>
    </source>
</reference>
<sequence>MALVICLLHTCSTVRVSEPRTCPMRRENGLVDATTRRCRYGLVYGLERVLRMHRPPHRSPLAGFTAPLPQKWEFSNHTWWFGIKGPPTGDFFPCPTFGYPGVQ</sequence>
<comment type="caution">
    <text evidence="2">The sequence shown here is derived from an EMBL/GenBank/DDBJ whole genome shotgun (WGS) entry which is preliminary data.</text>
</comment>
<name>A0AAD6TEH2_9AGAR</name>
<proteinExistence type="predicted"/>
<gene>
    <name evidence="2" type="ORF">C8F04DRAFT_680074</name>
</gene>
<dbReference type="EMBL" id="JARJCM010000008">
    <property type="protein sequence ID" value="KAJ7043841.1"/>
    <property type="molecule type" value="Genomic_DNA"/>
</dbReference>
<dbReference type="AlphaFoldDB" id="A0AAD6TEH2"/>
<evidence type="ECO:0008006" key="4">
    <source>
        <dbReference type="Google" id="ProtNLM"/>
    </source>
</evidence>
<keyword evidence="3" id="KW-1185">Reference proteome</keyword>
<keyword evidence="1" id="KW-0732">Signal</keyword>